<evidence type="ECO:0000313" key="2">
    <source>
        <dbReference type="EMBL" id="TNC12322.1"/>
    </source>
</evidence>
<gene>
    <name evidence="2" type="ORF">FF100_15940</name>
</gene>
<name>A0A5C4LH53_9HYPH</name>
<accession>A0A5C4LH53</accession>
<evidence type="ECO:0000256" key="1">
    <source>
        <dbReference type="SAM" id="Phobius"/>
    </source>
</evidence>
<protein>
    <submittedName>
        <fullName evidence="2">Uncharacterized protein</fullName>
    </submittedName>
</protein>
<keyword evidence="1" id="KW-0812">Transmembrane</keyword>
<keyword evidence="1" id="KW-1133">Transmembrane helix</keyword>
<evidence type="ECO:0000313" key="3">
    <source>
        <dbReference type="Proteomes" id="UP000305267"/>
    </source>
</evidence>
<feature type="transmembrane region" description="Helical" evidence="1">
    <location>
        <begin position="41"/>
        <end position="62"/>
    </location>
</feature>
<keyword evidence="3" id="KW-1185">Reference proteome</keyword>
<dbReference type="EMBL" id="VDDA01000006">
    <property type="protein sequence ID" value="TNC12322.1"/>
    <property type="molecule type" value="Genomic_DNA"/>
</dbReference>
<proteinExistence type="predicted"/>
<dbReference type="AlphaFoldDB" id="A0A5C4LH53"/>
<reference evidence="2 3" key="1">
    <citation type="submission" date="2019-06" db="EMBL/GenBank/DDBJ databases">
        <title>Genome of Methylobacterium sp. 17Sr1-39.</title>
        <authorList>
            <person name="Seo T."/>
        </authorList>
    </citation>
    <scope>NUCLEOTIDE SEQUENCE [LARGE SCALE GENOMIC DNA]</scope>
    <source>
        <strain evidence="2 3">17Sr1-39</strain>
    </source>
</reference>
<comment type="caution">
    <text evidence="2">The sequence shown here is derived from an EMBL/GenBank/DDBJ whole genome shotgun (WGS) entry which is preliminary data.</text>
</comment>
<sequence>MSRFHVDPLAKRLGSAATAAAGLALGALALAVVLPPVFLGWSSALLSTGVALAVPGLIATVAGRAPDSMRRAG</sequence>
<dbReference type="RefSeq" id="WP_139036680.1">
    <property type="nucleotide sequence ID" value="NZ_VDDA01000006.1"/>
</dbReference>
<dbReference type="Proteomes" id="UP000305267">
    <property type="component" value="Unassembled WGS sequence"/>
</dbReference>
<keyword evidence="1" id="KW-0472">Membrane</keyword>
<organism evidence="2 3">
    <name type="scientific">Methylobacterium terricola</name>
    <dbReference type="NCBI Taxonomy" id="2583531"/>
    <lineage>
        <taxon>Bacteria</taxon>
        <taxon>Pseudomonadati</taxon>
        <taxon>Pseudomonadota</taxon>
        <taxon>Alphaproteobacteria</taxon>
        <taxon>Hyphomicrobiales</taxon>
        <taxon>Methylobacteriaceae</taxon>
        <taxon>Methylobacterium</taxon>
    </lineage>
</organism>